<evidence type="ECO:0000256" key="1">
    <source>
        <dbReference type="SAM" id="Phobius"/>
    </source>
</evidence>
<dbReference type="AlphaFoldDB" id="A0A7C4NLY3"/>
<name>A0A7C4NLY3_9CREN</name>
<accession>A0A7C4NLY3</accession>
<keyword evidence="1" id="KW-1133">Transmembrane helix</keyword>
<sequence length="65" mass="7142">MVVNGVVTVHLGIACDKYKLLIVEPIPLTSIPLAPLLVLTDNVLFISITLAYTDNTMLLRFNNSE</sequence>
<evidence type="ECO:0000313" key="3">
    <source>
        <dbReference type="EMBL" id="HGQ64622.1"/>
    </source>
</evidence>
<keyword evidence="1" id="KW-0812">Transmembrane</keyword>
<dbReference type="EMBL" id="DTBD01000042">
    <property type="protein sequence ID" value="HGQ64622.1"/>
    <property type="molecule type" value="Genomic_DNA"/>
</dbReference>
<feature type="transmembrane region" description="Helical" evidence="1">
    <location>
        <begin position="33"/>
        <end position="52"/>
    </location>
</feature>
<protein>
    <submittedName>
        <fullName evidence="3">Uncharacterized protein</fullName>
    </submittedName>
</protein>
<comment type="caution">
    <text evidence="3">The sequence shown here is derived from an EMBL/GenBank/DDBJ whole genome shotgun (WGS) entry which is preliminary data.</text>
</comment>
<proteinExistence type="predicted"/>
<gene>
    <name evidence="3" type="ORF">ENU08_05200</name>
    <name evidence="2" type="ORF">ENU41_01250</name>
</gene>
<evidence type="ECO:0000313" key="2">
    <source>
        <dbReference type="EMBL" id="HGQ35291.1"/>
    </source>
</evidence>
<dbReference type="EMBL" id="DTCK01000009">
    <property type="protein sequence ID" value="HGQ35291.1"/>
    <property type="molecule type" value="Genomic_DNA"/>
</dbReference>
<organism evidence="3">
    <name type="scientific">Ignisphaera aggregans</name>
    <dbReference type="NCBI Taxonomy" id="334771"/>
    <lineage>
        <taxon>Archaea</taxon>
        <taxon>Thermoproteota</taxon>
        <taxon>Thermoprotei</taxon>
        <taxon>Desulfurococcales</taxon>
        <taxon>Desulfurococcaceae</taxon>
        <taxon>Ignisphaera</taxon>
    </lineage>
</organism>
<keyword evidence="1" id="KW-0472">Membrane</keyword>
<reference evidence="3" key="1">
    <citation type="journal article" date="2020" name="mSystems">
        <title>Genome- and Community-Level Interaction Insights into Carbon Utilization and Element Cycling Functions of Hydrothermarchaeota in Hydrothermal Sediment.</title>
        <authorList>
            <person name="Zhou Z."/>
            <person name="Liu Y."/>
            <person name="Xu W."/>
            <person name="Pan J."/>
            <person name="Luo Z.H."/>
            <person name="Li M."/>
        </authorList>
    </citation>
    <scope>NUCLEOTIDE SEQUENCE [LARGE SCALE GENOMIC DNA]</scope>
    <source>
        <strain evidence="3">SpSt-637</strain>
        <strain evidence="2">SpSt-667</strain>
    </source>
</reference>